<dbReference type="Proteomes" id="UP001432027">
    <property type="component" value="Unassembled WGS sequence"/>
</dbReference>
<organism evidence="1 2">
    <name type="scientific">Pristionchus entomophagus</name>
    <dbReference type="NCBI Taxonomy" id="358040"/>
    <lineage>
        <taxon>Eukaryota</taxon>
        <taxon>Metazoa</taxon>
        <taxon>Ecdysozoa</taxon>
        <taxon>Nematoda</taxon>
        <taxon>Chromadorea</taxon>
        <taxon>Rhabditida</taxon>
        <taxon>Rhabditina</taxon>
        <taxon>Diplogasteromorpha</taxon>
        <taxon>Diplogasteroidea</taxon>
        <taxon>Neodiplogasteridae</taxon>
        <taxon>Pristionchus</taxon>
    </lineage>
</organism>
<dbReference type="AlphaFoldDB" id="A0AAV5T4E7"/>
<feature type="non-terminal residue" evidence="1">
    <location>
        <position position="1"/>
    </location>
</feature>
<evidence type="ECO:0000313" key="1">
    <source>
        <dbReference type="EMBL" id="GMS86556.1"/>
    </source>
</evidence>
<name>A0AAV5T4E7_9BILA</name>
<reference evidence="1" key="1">
    <citation type="submission" date="2023-10" db="EMBL/GenBank/DDBJ databases">
        <title>Genome assembly of Pristionchus species.</title>
        <authorList>
            <person name="Yoshida K."/>
            <person name="Sommer R.J."/>
        </authorList>
    </citation>
    <scope>NUCLEOTIDE SEQUENCE</scope>
    <source>
        <strain evidence="1">RS0144</strain>
    </source>
</reference>
<sequence length="133" mass="14829">LVSLLLDHLTSLGFAIAGSSYFMKILQAGEYTHHLFLAGPEPYEQGTHCITYAMRPNGELVHLVLTRISQDKVTLQVRYKMNNLDGVTCEHTLPAEAAKGMDGPFDLKIYPNIIISHDSALLFHMYINQPSKA</sequence>
<accession>A0AAV5T4E7</accession>
<gene>
    <name evidence="1" type="ORF">PENTCL1PPCAC_8731</name>
</gene>
<evidence type="ECO:0000313" key="2">
    <source>
        <dbReference type="Proteomes" id="UP001432027"/>
    </source>
</evidence>
<keyword evidence="2" id="KW-1185">Reference proteome</keyword>
<dbReference type="EMBL" id="BTSX01000002">
    <property type="protein sequence ID" value="GMS86556.1"/>
    <property type="molecule type" value="Genomic_DNA"/>
</dbReference>
<protein>
    <submittedName>
        <fullName evidence="1">Uncharacterized protein</fullName>
    </submittedName>
</protein>
<proteinExistence type="predicted"/>
<comment type="caution">
    <text evidence="1">The sequence shown here is derived from an EMBL/GenBank/DDBJ whole genome shotgun (WGS) entry which is preliminary data.</text>
</comment>